<dbReference type="InterPro" id="IPR038110">
    <property type="entry name" value="TD_ACT-like_sf"/>
</dbReference>
<reference evidence="1" key="1">
    <citation type="submission" date="2013-08" db="EMBL/GenBank/DDBJ databases">
        <authorList>
            <person name="Mendez C."/>
            <person name="Richter M."/>
            <person name="Ferrer M."/>
            <person name="Sanchez J."/>
        </authorList>
    </citation>
    <scope>NUCLEOTIDE SEQUENCE</scope>
</reference>
<dbReference type="Gene3D" id="3.40.1020.10">
    <property type="entry name" value="Biosynthetic Threonine Deaminase, Domain 3"/>
    <property type="match status" value="1"/>
</dbReference>
<evidence type="ECO:0000313" key="1">
    <source>
        <dbReference type="EMBL" id="EQD68641.1"/>
    </source>
</evidence>
<accession>T1B6T6</accession>
<sequence>MAQPDELPELLNRLQAQGIRTLDLTHNEMAKLHIRHLVGGHAPQAEHEILYRFRVSPERPAPWPAFLTA</sequence>
<gene>
    <name evidence="1" type="ORF">B1A_07239</name>
</gene>
<organism evidence="1">
    <name type="scientific">mine drainage metagenome</name>
    <dbReference type="NCBI Taxonomy" id="410659"/>
    <lineage>
        <taxon>unclassified sequences</taxon>
        <taxon>metagenomes</taxon>
        <taxon>ecological metagenomes</taxon>
    </lineage>
</organism>
<name>T1B6T6_9ZZZZ</name>
<dbReference type="SUPFAM" id="SSF55021">
    <property type="entry name" value="ACT-like"/>
    <property type="match status" value="1"/>
</dbReference>
<dbReference type="EMBL" id="AUZX01005226">
    <property type="protein sequence ID" value="EQD68641.1"/>
    <property type="molecule type" value="Genomic_DNA"/>
</dbReference>
<reference evidence="1" key="2">
    <citation type="journal article" date="2014" name="ISME J.">
        <title>Microbial stratification in low pH oxic and suboxic macroscopic growths along an acid mine drainage.</title>
        <authorList>
            <person name="Mendez-Garcia C."/>
            <person name="Mesa V."/>
            <person name="Sprenger R.R."/>
            <person name="Richter M."/>
            <person name="Diez M.S."/>
            <person name="Solano J."/>
            <person name="Bargiela R."/>
            <person name="Golyshina O.V."/>
            <person name="Manteca A."/>
            <person name="Ramos J.L."/>
            <person name="Gallego J.R."/>
            <person name="Llorente I."/>
            <person name="Martins Dos Santos V.A."/>
            <person name="Jensen O.N."/>
            <person name="Pelaez A.I."/>
            <person name="Sanchez J."/>
            <person name="Ferrer M."/>
        </authorList>
    </citation>
    <scope>NUCLEOTIDE SEQUENCE</scope>
</reference>
<dbReference type="AlphaFoldDB" id="T1B6T6"/>
<dbReference type="InterPro" id="IPR045865">
    <property type="entry name" value="ACT-like_dom_sf"/>
</dbReference>
<proteinExistence type="predicted"/>
<protein>
    <submittedName>
        <fullName evidence="1">Threonine dehydratase, biosynthetic</fullName>
    </submittedName>
</protein>
<comment type="caution">
    <text evidence="1">The sequence shown here is derived from an EMBL/GenBank/DDBJ whole genome shotgun (WGS) entry which is preliminary data.</text>
</comment>